<feature type="non-terminal residue" evidence="2">
    <location>
        <position position="1"/>
    </location>
</feature>
<organism evidence="2 3">
    <name type="scientific">Enterobacter roggenkampii</name>
    <dbReference type="NCBI Taxonomy" id="1812935"/>
    <lineage>
        <taxon>Bacteria</taxon>
        <taxon>Pseudomonadati</taxon>
        <taxon>Pseudomonadota</taxon>
        <taxon>Gammaproteobacteria</taxon>
        <taxon>Enterobacterales</taxon>
        <taxon>Enterobacteriaceae</taxon>
        <taxon>Enterobacter</taxon>
        <taxon>Enterobacter cloacae complex</taxon>
    </lineage>
</organism>
<name>A0ABD7GNL3_9ENTR</name>
<gene>
    <name evidence="2" type="ORF">DXF87_26520</name>
</gene>
<proteinExistence type="predicted"/>
<reference evidence="2 3" key="1">
    <citation type="submission" date="2018-07" db="EMBL/GenBank/DDBJ databases">
        <title>The use of a cohorting ward and systematic surveillance cultures for the control of a Klebsiella pneumoniae carbapenemase (KPC)-producing Enterobacteriaceae outbreak.</title>
        <authorList>
            <person name="Doi Y."/>
        </authorList>
    </citation>
    <scope>NUCLEOTIDE SEQUENCE [LARGE SCALE GENOMIC DNA]</scope>
    <source>
        <strain evidence="2 3">1-RC-17-04017</strain>
    </source>
</reference>
<dbReference type="AlphaFoldDB" id="A0ABD7GNL3"/>
<feature type="compositionally biased region" description="Basic residues" evidence="1">
    <location>
        <begin position="28"/>
        <end position="40"/>
    </location>
</feature>
<sequence>FFVFTGALQPFSVSTPMLPLFSLLRSHALPKPKPPRRRPPRPPPPPRPREQSRQPPPDPPPPVPPDDRPRSPAIN</sequence>
<feature type="region of interest" description="Disordered" evidence="1">
    <location>
        <begin position="26"/>
        <end position="75"/>
    </location>
</feature>
<evidence type="ECO:0000256" key="1">
    <source>
        <dbReference type="SAM" id="MobiDB-lite"/>
    </source>
</evidence>
<evidence type="ECO:0000313" key="2">
    <source>
        <dbReference type="EMBL" id="RDT49459.1"/>
    </source>
</evidence>
<evidence type="ECO:0000313" key="3">
    <source>
        <dbReference type="Proteomes" id="UP000255291"/>
    </source>
</evidence>
<protein>
    <submittedName>
        <fullName evidence="2">Uncharacterized protein</fullName>
    </submittedName>
</protein>
<feature type="compositionally biased region" description="Pro residues" evidence="1">
    <location>
        <begin position="54"/>
        <end position="64"/>
    </location>
</feature>
<feature type="compositionally biased region" description="Basic and acidic residues" evidence="1">
    <location>
        <begin position="65"/>
        <end position="75"/>
    </location>
</feature>
<comment type="caution">
    <text evidence="2">The sequence shown here is derived from an EMBL/GenBank/DDBJ whole genome shotgun (WGS) entry which is preliminary data.</text>
</comment>
<dbReference type="Proteomes" id="UP000255291">
    <property type="component" value="Unassembled WGS sequence"/>
</dbReference>
<dbReference type="EMBL" id="QRBW01000442">
    <property type="protein sequence ID" value="RDT49459.1"/>
    <property type="molecule type" value="Genomic_DNA"/>
</dbReference>
<accession>A0ABD7GNL3</accession>